<keyword evidence="2" id="KW-1185">Reference proteome</keyword>
<evidence type="ECO:0000313" key="1">
    <source>
        <dbReference type="EMBL" id="MBB4891220.1"/>
    </source>
</evidence>
<reference evidence="1 2" key="1">
    <citation type="submission" date="2020-08" db="EMBL/GenBank/DDBJ databases">
        <title>Genomic Encyclopedia of Type Strains, Phase III (KMG-III): the genomes of soil and plant-associated and newly described type strains.</title>
        <authorList>
            <person name="Whitman W."/>
        </authorList>
    </citation>
    <scope>NUCLEOTIDE SEQUENCE [LARGE SCALE GENOMIC DNA]</scope>
    <source>
        <strain evidence="1 2">CECT 3266</strain>
    </source>
</reference>
<comment type="caution">
    <text evidence="1">The sequence shown here is derived from an EMBL/GenBank/DDBJ whole genome shotgun (WGS) entry which is preliminary data.</text>
</comment>
<dbReference type="Proteomes" id="UP000556084">
    <property type="component" value="Unassembled WGS sequence"/>
</dbReference>
<dbReference type="EMBL" id="JACHJH010000001">
    <property type="protein sequence ID" value="MBB4891220.1"/>
    <property type="molecule type" value="Genomic_DNA"/>
</dbReference>
<name>A0A7W7LJ66_9ACTN</name>
<protein>
    <submittedName>
        <fullName evidence="1">Uncharacterized protein</fullName>
    </submittedName>
</protein>
<accession>A0A7W7LJ66</accession>
<evidence type="ECO:0000313" key="2">
    <source>
        <dbReference type="Proteomes" id="UP000556084"/>
    </source>
</evidence>
<proteinExistence type="predicted"/>
<dbReference type="AlphaFoldDB" id="A0A7W7LJ66"/>
<sequence>MCCDGNNPVVRRVPFLDGRVASPYVLCRIFTRLKNLADGRATVFITHRPANTRLAQTGIFFELYNLQEDRQSETGPACACRRSGPGREVDGLHLPGALLGSDG</sequence>
<gene>
    <name evidence="1" type="ORF">FHS39_000220</name>
</gene>
<dbReference type="RefSeq" id="WP_184345849.1">
    <property type="nucleotide sequence ID" value="NZ_JACHJH010000001.1"/>
</dbReference>
<organism evidence="1 2">
    <name type="scientific">Streptomyces olivoverticillatus</name>
    <dbReference type="NCBI Taxonomy" id="66427"/>
    <lineage>
        <taxon>Bacteria</taxon>
        <taxon>Bacillati</taxon>
        <taxon>Actinomycetota</taxon>
        <taxon>Actinomycetes</taxon>
        <taxon>Kitasatosporales</taxon>
        <taxon>Streptomycetaceae</taxon>
        <taxon>Streptomyces</taxon>
    </lineage>
</organism>